<dbReference type="Proteomes" id="UP000536275">
    <property type="component" value="Unassembled WGS sequence"/>
</dbReference>
<name>A0A8H6BVG1_CANAX</name>
<keyword evidence="1" id="KW-0175">Coiled coil</keyword>
<evidence type="ECO:0000256" key="2">
    <source>
        <dbReference type="SAM" id="MobiDB-lite"/>
    </source>
</evidence>
<feature type="compositionally biased region" description="Basic and acidic residues" evidence="2">
    <location>
        <begin position="199"/>
        <end position="212"/>
    </location>
</feature>
<dbReference type="InterPro" id="IPR036028">
    <property type="entry name" value="SH3-like_dom_sf"/>
</dbReference>
<dbReference type="EMBL" id="JABWAD010000061">
    <property type="protein sequence ID" value="KAF6063070.1"/>
    <property type="molecule type" value="Genomic_DNA"/>
</dbReference>
<feature type="coiled-coil region" evidence="1">
    <location>
        <begin position="291"/>
        <end position="318"/>
    </location>
</feature>
<feature type="region of interest" description="Disordered" evidence="2">
    <location>
        <begin position="175"/>
        <end position="253"/>
    </location>
</feature>
<evidence type="ECO:0000313" key="3">
    <source>
        <dbReference type="EMBL" id="KAF6063070.1"/>
    </source>
</evidence>
<proteinExistence type="predicted"/>
<dbReference type="SUPFAM" id="SSF50044">
    <property type="entry name" value="SH3-domain"/>
    <property type="match status" value="1"/>
</dbReference>
<feature type="compositionally biased region" description="Polar residues" evidence="2">
    <location>
        <begin position="185"/>
        <end position="196"/>
    </location>
</feature>
<evidence type="ECO:0008006" key="5">
    <source>
        <dbReference type="Google" id="ProtNLM"/>
    </source>
</evidence>
<dbReference type="AlphaFoldDB" id="A0A8H6BVG1"/>
<protein>
    <recommendedName>
        <fullName evidence="5">SH3 domain-containing protein</fullName>
    </recommendedName>
</protein>
<sequence>MTSTALPPLPFKVKTIVSWAGEEEGDLGFMENEIVQVFSIVDESWWSGNYEEMQEELLRKKEKEIEYFRSMQQQQNYQVKPKVNDSKRLHQMDYTSPTSIKSPSYGDVPHSQNGKYQHLLNNYVATSDSTPTKTSKRATMASYEPEFLDEFDEIAKKKAQLEIELERLKQLEKLSKKAAIRSPIQKDSGSVNSYSGTDDTSKKNSSKDDLSKKLSRYVTDEDDAGYDLQYSASGGDESPPPPPPPKHITPNKTYGYVRDDHFNKPTPRVPFDADDFRISTNSQGVIDEEAYLKLSLKQEELKNSIKSLQSDVLNLSELSATSAGSFLRHKYEKDLQASQLDVMETVFQDKKPKQSNIFKKLLRKNHDDVHPIERTIQKQEQIDWATFKSDINRMNSLTSHDKQSRTKRVVRQDGSIIVKPLDFISEINTNETVGPEDDDIDLENVQYSKIETFMSNYDLSYDLNELISDISIKFHSSVINQVRCILVHLCKFDIIEETSKISQQKPKLSEVQHSGKATIFQINYIFKKI</sequence>
<feature type="compositionally biased region" description="Pro residues" evidence="2">
    <location>
        <begin position="238"/>
        <end position="247"/>
    </location>
</feature>
<accession>A0A8H6BVG1</accession>
<dbReference type="Gene3D" id="2.30.30.40">
    <property type="entry name" value="SH3 Domains"/>
    <property type="match status" value="1"/>
</dbReference>
<evidence type="ECO:0000256" key="1">
    <source>
        <dbReference type="SAM" id="Coils"/>
    </source>
</evidence>
<evidence type="ECO:0000313" key="4">
    <source>
        <dbReference type="Proteomes" id="UP000536275"/>
    </source>
</evidence>
<reference evidence="3 4" key="1">
    <citation type="submission" date="2020-03" db="EMBL/GenBank/DDBJ databases">
        <title>FDA dAtabase for Regulatory Grade micrObial Sequences (FDA-ARGOS): Supporting development and validation of Infectious Disease Dx tests.</title>
        <authorList>
            <person name="Campos J."/>
            <person name="Goldberg B."/>
            <person name="Tallon L."/>
            <person name="Sadzewicz L."/>
            <person name="Vavikolanu K."/>
            <person name="Mehta A."/>
            <person name="Aluvathingal J."/>
            <person name="Nadendla S."/>
            <person name="Nandy P."/>
            <person name="Geyer C."/>
            <person name="Yan Y."/>
            <person name="Sichtig H."/>
        </authorList>
    </citation>
    <scope>NUCLEOTIDE SEQUENCE [LARGE SCALE GENOMIC DNA]</scope>
    <source>
        <strain evidence="3 4">FDAARGOS_656</strain>
    </source>
</reference>
<comment type="caution">
    <text evidence="3">The sequence shown here is derived from an EMBL/GenBank/DDBJ whole genome shotgun (WGS) entry which is preliminary data.</text>
</comment>
<gene>
    <name evidence="3" type="ORF">FOB64_006084</name>
</gene>
<organism evidence="3 4">
    <name type="scientific">Candida albicans</name>
    <name type="common">Yeast</name>
    <dbReference type="NCBI Taxonomy" id="5476"/>
    <lineage>
        <taxon>Eukaryota</taxon>
        <taxon>Fungi</taxon>
        <taxon>Dikarya</taxon>
        <taxon>Ascomycota</taxon>
        <taxon>Saccharomycotina</taxon>
        <taxon>Pichiomycetes</taxon>
        <taxon>Debaryomycetaceae</taxon>
        <taxon>Candida/Lodderomyces clade</taxon>
        <taxon>Candida</taxon>
    </lineage>
</organism>